<feature type="transmembrane region" description="Helical" evidence="1">
    <location>
        <begin position="25"/>
        <end position="48"/>
    </location>
</feature>
<keyword evidence="1" id="KW-0472">Membrane</keyword>
<feature type="transmembrane region" description="Helical" evidence="1">
    <location>
        <begin position="106"/>
        <end position="124"/>
    </location>
</feature>
<organism evidence="2 3">
    <name type="scientific">Corynebacterium mustelae</name>
    <dbReference type="NCBI Taxonomy" id="571915"/>
    <lineage>
        <taxon>Bacteria</taxon>
        <taxon>Bacillati</taxon>
        <taxon>Actinomycetota</taxon>
        <taxon>Actinomycetes</taxon>
        <taxon>Mycobacteriales</taxon>
        <taxon>Corynebacteriaceae</taxon>
        <taxon>Corynebacterium</taxon>
    </lineage>
</organism>
<keyword evidence="1" id="KW-0812">Transmembrane</keyword>
<dbReference type="Proteomes" id="UP000035199">
    <property type="component" value="Chromosome"/>
</dbReference>
<dbReference type="PATRIC" id="fig|571915.4.peg.834"/>
<dbReference type="STRING" id="571915.CMUST_03910"/>
<evidence type="ECO:0000313" key="2">
    <source>
        <dbReference type="EMBL" id="AKK05126.1"/>
    </source>
</evidence>
<accession>A0A0G3GVF4</accession>
<name>A0A0G3GVF4_9CORY</name>
<dbReference type="KEGG" id="cmv:CMUST_03910"/>
<keyword evidence="3" id="KW-1185">Reference proteome</keyword>
<keyword evidence="1" id="KW-1133">Transmembrane helix</keyword>
<dbReference type="AlphaFoldDB" id="A0A0G3GVF4"/>
<gene>
    <name evidence="2" type="ORF">CMUST_03910</name>
</gene>
<evidence type="ECO:0000256" key="1">
    <source>
        <dbReference type="SAM" id="Phobius"/>
    </source>
</evidence>
<evidence type="ECO:0000313" key="3">
    <source>
        <dbReference type="Proteomes" id="UP000035199"/>
    </source>
</evidence>
<reference evidence="2 3" key="1">
    <citation type="journal article" date="2015" name="Genome Announc.">
        <title>Complete Genome Sequence of the Type Strain Corynebacterium mustelae DSM 45274, Isolated from Various Tissues of a Male Ferret with Lethal Sepsis.</title>
        <authorList>
            <person name="Ruckert C."/>
            <person name="Eimer J."/>
            <person name="Winkler A."/>
            <person name="Tauch A."/>
        </authorList>
    </citation>
    <scope>NUCLEOTIDE SEQUENCE [LARGE SCALE GENOMIC DNA]</scope>
    <source>
        <strain evidence="2 3">DSM 45274</strain>
    </source>
</reference>
<reference evidence="3" key="2">
    <citation type="submission" date="2015-05" db="EMBL/GenBank/DDBJ databases">
        <title>Complete genome sequence of Corynebacterium mustelae DSM 45274, isolated from various tissues of a male ferret with lethal sepsis.</title>
        <authorList>
            <person name="Ruckert C."/>
            <person name="Albersmeier A."/>
            <person name="Winkler A."/>
            <person name="Tauch A."/>
        </authorList>
    </citation>
    <scope>NUCLEOTIDE SEQUENCE [LARGE SCALE GENOMIC DNA]</scope>
    <source>
        <strain evidence="3">DSM 45274</strain>
    </source>
</reference>
<proteinExistence type="predicted"/>
<dbReference type="EMBL" id="CP011542">
    <property type="protein sequence ID" value="AKK05126.1"/>
    <property type="molecule type" value="Genomic_DNA"/>
</dbReference>
<feature type="transmembrane region" description="Helical" evidence="1">
    <location>
        <begin position="68"/>
        <end position="94"/>
    </location>
</feature>
<sequence>MLHLFCSCPCILICVKKWSDSIPAAVTLVLTLLVGAVSLIPYFIFLAITESIFPGSYWLMDFQSFWKVVGGLASTWVIFLILEVVAVTTSTALATMFEQPLKVYRMIKVVVEIGLISLVSAFWISPLWAAMFASILYAVFTSLTEPLLDRALKKNGKTERGF</sequence>
<protein>
    <submittedName>
        <fullName evidence="2">Uncharacterized protein</fullName>
    </submittedName>
</protein>